<dbReference type="EMBL" id="BAAASD010000039">
    <property type="protein sequence ID" value="GAA2364656.1"/>
    <property type="molecule type" value="Genomic_DNA"/>
</dbReference>
<gene>
    <name evidence="2" type="ORF">GCM10010246_66200</name>
</gene>
<accession>A0ABN3GYP0</accession>
<evidence type="ECO:0000256" key="1">
    <source>
        <dbReference type="SAM" id="MobiDB-lite"/>
    </source>
</evidence>
<feature type="compositionally biased region" description="Low complexity" evidence="1">
    <location>
        <begin position="1"/>
        <end position="27"/>
    </location>
</feature>
<keyword evidence="3" id="KW-1185">Reference proteome</keyword>
<reference evidence="2 3" key="1">
    <citation type="journal article" date="2019" name="Int. J. Syst. Evol. Microbiol.">
        <title>The Global Catalogue of Microorganisms (GCM) 10K type strain sequencing project: providing services to taxonomists for standard genome sequencing and annotation.</title>
        <authorList>
            <consortium name="The Broad Institute Genomics Platform"/>
            <consortium name="The Broad Institute Genome Sequencing Center for Infectious Disease"/>
            <person name="Wu L."/>
            <person name="Ma J."/>
        </authorList>
    </citation>
    <scope>NUCLEOTIDE SEQUENCE [LARGE SCALE GENOMIC DNA]</scope>
    <source>
        <strain evidence="2 3">JCM 4316</strain>
    </source>
</reference>
<dbReference type="Proteomes" id="UP001500253">
    <property type="component" value="Unassembled WGS sequence"/>
</dbReference>
<dbReference type="InterPro" id="IPR010866">
    <property type="entry name" value="A-2_8-polyST"/>
</dbReference>
<evidence type="ECO:0000313" key="2">
    <source>
        <dbReference type="EMBL" id="GAA2364656.1"/>
    </source>
</evidence>
<dbReference type="Pfam" id="PF07388">
    <property type="entry name" value="A-2_8-polyST"/>
    <property type="match status" value="1"/>
</dbReference>
<evidence type="ECO:0000313" key="3">
    <source>
        <dbReference type="Proteomes" id="UP001500253"/>
    </source>
</evidence>
<feature type="region of interest" description="Disordered" evidence="1">
    <location>
        <begin position="1"/>
        <end position="39"/>
    </location>
</feature>
<name>A0ABN3GYP0_9ACTN</name>
<protein>
    <submittedName>
        <fullName evidence="2">Alpha-2,8-polysialyltransferase family protein</fullName>
    </submittedName>
</protein>
<organism evidence="2 3">
    <name type="scientific">Streptomyces cuspidosporus</name>
    <dbReference type="NCBI Taxonomy" id="66882"/>
    <lineage>
        <taxon>Bacteria</taxon>
        <taxon>Bacillati</taxon>
        <taxon>Actinomycetota</taxon>
        <taxon>Actinomycetes</taxon>
        <taxon>Kitasatosporales</taxon>
        <taxon>Streptomycetaceae</taxon>
        <taxon>Streptomyces</taxon>
    </lineage>
</organism>
<dbReference type="RefSeq" id="WP_346178004.1">
    <property type="nucleotide sequence ID" value="NZ_BAAASD010000039.1"/>
</dbReference>
<sequence length="499" mass="54633">MSAFPQGPQSHQAPQSHQGPQGPQSPHTARASRAPRGSRKRTQIFLASTLYGVATIAAALDADRIGPADRRLLLVSNNAATPETTPSLDEMPGFERLRGRFDRVLSWNETISPFHPGGWSPRADDAPLWERHLRLLWNLGDDDIEIVLESIQVNPALAIANVFQGAPIDVYADGLMSYGPTRNKLDPLIGTRVRRLLHLDLVPGLRPLLLTEFGVEAEIVPTDVFTKVLAEIADAAPRGVASASERIATGVGPALMLGQYLSALDILTPQEEEELHVRMLRGAVALGHRSVVFKPHPTAPARWSRMLEKKAAELGAELTIMDTPVLAEVLYQRMSPALVIGCFSTALLTASVFYGLPVARIGTEVLLERLTPYQNSNRMPVTIVDALLPDLEDHQAVAAWTPPTDERTGQRLTGLVTAVGFAMQAKIYPSLRPAAERYLTAHLDANTWRYFKRRRLTALALPGAVPSQLAFIPRNETVRRVARRARALKRSALKRAATG</sequence>
<proteinExistence type="predicted"/>
<comment type="caution">
    <text evidence="2">The sequence shown here is derived from an EMBL/GenBank/DDBJ whole genome shotgun (WGS) entry which is preliminary data.</text>
</comment>